<gene>
    <name evidence="5" type="ORF">TTEB3V08_LOCUS4553</name>
</gene>
<dbReference type="InterPro" id="IPR021475">
    <property type="entry name" value="Pants/Emi1-like"/>
</dbReference>
<accession>A0A7R9FNL1</accession>
<organism evidence="5">
    <name type="scientific">Timema tahoe</name>
    <dbReference type="NCBI Taxonomy" id="61484"/>
    <lineage>
        <taxon>Eukaryota</taxon>
        <taxon>Metazoa</taxon>
        <taxon>Ecdysozoa</taxon>
        <taxon>Arthropoda</taxon>
        <taxon>Hexapoda</taxon>
        <taxon>Insecta</taxon>
        <taxon>Pterygota</taxon>
        <taxon>Neoptera</taxon>
        <taxon>Polyneoptera</taxon>
        <taxon>Phasmatodea</taxon>
        <taxon>Timematodea</taxon>
        <taxon>Timematoidea</taxon>
        <taxon>Timematidae</taxon>
        <taxon>Timema</taxon>
    </lineage>
</organism>
<evidence type="ECO:0000256" key="1">
    <source>
        <dbReference type="ARBA" id="ARBA00006412"/>
    </source>
</evidence>
<name>A0A7R9FNL1_9NEOP</name>
<protein>
    <recommendedName>
        <fullName evidence="3">Synaptic plasticity regulator PANTS</fullName>
    </recommendedName>
    <alternativeName>
        <fullName evidence="4">Plasticity-associated neural transcript short</fullName>
    </alternativeName>
</protein>
<sequence length="289" mass="33243">MYTARQGRHTLITRWEKSPITSVQLPFECKCYLLITLHQSVKSLNDLSHSPLGNLYSVREFLIQFLFVPDKLMIMQLQHPIRLNYKYVLTNIDVMNQSMNITHHRSHYSSRRKIKQLPVILRIDGVSRVTCSHTWSQGLVQGAAAHFVTIRTVVHSITTIPGATSFGVKNVSKADNNEDQNEMSSTATCPVVDAPATTKPTTSTYVWPGVKNLTLYETRETKDLIRPCDIYKEEYSDCTSIKARFHQYFIYGEMVDCSQWKKDFKNCSKWTSDQNIEAMYLYVASKIIN</sequence>
<dbReference type="EMBL" id="OE001319">
    <property type="protein sequence ID" value="CAD7456526.1"/>
    <property type="molecule type" value="Genomic_DNA"/>
</dbReference>
<evidence type="ECO:0000256" key="2">
    <source>
        <dbReference type="ARBA" id="ARBA00043942"/>
    </source>
</evidence>
<evidence type="ECO:0000313" key="5">
    <source>
        <dbReference type="EMBL" id="CAD7456526.1"/>
    </source>
</evidence>
<comment type="subcellular location">
    <subcellularLocation>
        <location evidence="2">Synaptic cleft</location>
    </subcellularLocation>
</comment>
<dbReference type="GO" id="GO:0043083">
    <property type="term" value="C:synaptic cleft"/>
    <property type="evidence" value="ECO:0007669"/>
    <property type="project" value="UniProtKB-SubCell"/>
</dbReference>
<evidence type="ECO:0000256" key="4">
    <source>
        <dbReference type="ARBA" id="ARBA00044235"/>
    </source>
</evidence>
<reference evidence="5" key="1">
    <citation type="submission" date="2020-11" db="EMBL/GenBank/DDBJ databases">
        <authorList>
            <person name="Tran Van P."/>
        </authorList>
    </citation>
    <scope>NUCLEOTIDE SEQUENCE</scope>
</reference>
<dbReference type="AlphaFoldDB" id="A0A7R9FNL1"/>
<comment type="similarity">
    <text evidence="1">Belongs to the UPF0545 family.</text>
</comment>
<dbReference type="PANTHER" id="PTHR28052:SF1">
    <property type="entry name" value="UPF0545 PROTEIN C22ORF39"/>
    <property type="match status" value="1"/>
</dbReference>
<dbReference type="Pfam" id="PF11326">
    <property type="entry name" value="PANTS-like"/>
    <property type="match status" value="1"/>
</dbReference>
<dbReference type="PANTHER" id="PTHR28052">
    <property type="entry name" value="UPF0545 PROTEIN C22ORF39"/>
    <property type="match status" value="1"/>
</dbReference>
<evidence type="ECO:0000256" key="3">
    <source>
        <dbReference type="ARBA" id="ARBA00044072"/>
    </source>
</evidence>
<proteinExistence type="inferred from homology"/>